<keyword evidence="2" id="KW-1185">Reference proteome</keyword>
<proteinExistence type="predicted"/>
<protein>
    <submittedName>
        <fullName evidence="1">Uncharacterized protein</fullName>
    </submittedName>
</protein>
<gene>
    <name evidence="1" type="ORF">MENTE1834_LOCUS24333</name>
</gene>
<reference evidence="1" key="1">
    <citation type="submission" date="2023-11" db="EMBL/GenBank/DDBJ databases">
        <authorList>
            <person name="Poullet M."/>
        </authorList>
    </citation>
    <scope>NUCLEOTIDE SEQUENCE</scope>
    <source>
        <strain evidence="1">E1834</strain>
    </source>
</reference>
<name>A0ACB0ZEJ9_MELEN</name>
<dbReference type="Proteomes" id="UP001497535">
    <property type="component" value="Unassembled WGS sequence"/>
</dbReference>
<accession>A0ACB0ZEJ9</accession>
<evidence type="ECO:0000313" key="1">
    <source>
        <dbReference type="EMBL" id="CAK5077415.1"/>
    </source>
</evidence>
<comment type="caution">
    <text evidence="1">The sequence shown here is derived from an EMBL/GenBank/DDBJ whole genome shotgun (WGS) entry which is preliminary data.</text>
</comment>
<dbReference type="EMBL" id="CAVMJV010000032">
    <property type="protein sequence ID" value="CAK5077415.1"/>
    <property type="molecule type" value="Genomic_DNA"/>
</dbReference>
<organism evidence="1 2">
    <name type="scientific">Meloidogyne enterolobii</name>
    <name type="common">Root-knot nematode worm</name>
    <name type="synonym">Meloidogyne mayaguensis</name>
    <dbReference type="NCBI Taxonomy" id="390850"/>
    <lineage>
        <taxon>Eukaryota</taxon>
        <taxon>Metazoa</taxon>
        <taxon>Ecdysozoa</taxon>
        <taxon>Nematoda</taxon>
        <taxon>Chromadorea</taxon>
        <taxon>Rhabditida</taxon>
        <taxon>Tylenchina</taxon>
        <taxon>Tylenchomorpha</taxon>
        <taxon>Tylenchoidea</taxon>
        <taxon>Meloidogynidae</taxon>
        <taxon>Meloidogyninae</taxon>
        <taxon>Meloidogyne</taxon>
    </lineage>
</organism>
<sequence length="53" mass="6256">MVHYVNLHTGLSQNMKRLLKQLTKTLIILVYIHFTNLSLVIVYIRERAVPISY</sequence>
<evidence type="ECO:0000313" key="2">
    <source>
        <dbReference type="Proteomes" id="UP001497535"/>
    </source>
</evidence>